<evidence type="ECO:0000313" key="3">
    <source>
        <dbReference type="Proteomes" id="UP001156629"/>
    </source>
</evidence>
<accession>A0ABQ5WT29</accession>
<sequence>MNRDQMEKNIVIIAAICTASFVGIYIWLSMGTEEVPDLIKTVSPLIVVAVTGYFAWCQLKISRAQKELSERQASTAHTKLKLDLFDKRYEAYQNIIEHFVYCYDLPMGIMAYYRLTEEENIEYHRLRTFSRSGDDKIRFIRPIRERALEKIDSISVYNVESKKKRELDLERVRFLYSDDVYHVLFDFSKECHELLGHQHRTLIVCLNREVDSFLGIPALANPNMADIESKKSKLAIEFKTNIVDTMRPYLHVPEK</sequence>
<evidence type="ECO:0008006" key="4">
    <source>
        <dbReference type="Google" id="ProtNLM"/>
    </source>
</evidence>
<dbReference type="EMBL" id="BSNV01000007">
    <property type="protein sequence ID" value="GLQ66065.1"/>
    <property type="molecule type" value="Genomic_DNA"/>
</dbReference>
<gene>
    <name evidence="2" type="ORF">GCM10007870_16490</name>
</gene>
<feature type="transmembrane region" description="Helical" evidence="1">
    <location>
        <begin position="12"/>
        <end position="30"/>
    </location>
</feature>
<reference evidence="3" key="1">
    <citation type="journal article" date="2019" name="Int. J. Syst. Evol. Microbiol.">
        <title>The Global Catalogue of Microorganisms (GCM) 10K type strain sequencing project: providing services to taxonomists for standard genome sequencing and annotation.</title>
        <authorList>
            <consortium name="The Broad Institute Genomics Platform"/>
            <consortium name="The Broad Institute Genome Sequencing Center for Infectious Disease"/>
            <person name="Wu L."/>
            <person name="Ma J."/>
        </authorList>
    </citation>
    <scope>NUCLEOTIDE SEQUENCE [LARGE SCALE GENOMIC DNA]</scope>
    <source>
        <strain evidence="3">NBRC 3266</strain>
    </source>
</reference>
<comment type="caution">
    <text evidence="2">The sequence shown here is derived from an EMBL/GenBank/DDBJ whole genome shotgun (WGS) entry which is preliminary data.</text>
</comment>
<keyword evidence="1" id="KW-1133">Transmembrane helix</keyword>
<protein>
    <recommendedName>
        <fullName evidence="4">DUF3137 domain-containing protein</fullName>
    </recommendedName>
</protein>
<proteinExistence type="predicted"/>
<evidence type="ECO:0000256" key="1">
    <source>
        <dbReference type="SAM" id="Phobius"/>
    </source>
</evidence>
<feature type="transmembrane region" description="Helical" evidence="1">
    <location>
        <begin position="42"/>
        <end position="61"/>
    </location>
</feature>
<evidence type="ECO:0000313" key="2">
    <source>
        <dbReference type="EMBL" id="GLQ66065.1"/>
    </source>
</evidence>
<name>A0ABQ5WT29_9PROT</name>
<keyword evidence="1" id="KW-0472">Membrane</keyword>
<dbReference type="Proteomes" id="UP001156629">
    <property type="component" value="Unassembled WGS sequence"/>
</dbReference>
<organism evidence="2 3">
    <name type="scientific">Gluconobacter kondonii</name>
    <dbReference type="NCBI Taxonomy" id="941463"/>
    <lineage>
        <taxon>Bacteria</taxon>
        <taxon>Pseudomonadati</taxon>
        <taxon>Pseudomonadota</taxon>
        <taxon>Alphaproteobacteria</taxon>
        <taxon>Acetobacterales</taxon>
        <taxon>Acetobacteraceae</taxon>
        <taxon>Gluconobacter</taxon>
    </lineage>
</organism>
<keyword evidence="3" id="KW-1185">Reference proteome</keyword>
<keyword evidence="1" id="KW-0812">Transmembrane</keyword>